<dbReference type="OrthoDB" id="347124at2759"/>
<gene>
    <name evidence="9 10" type="primary">LOC105042306</name>
</gene>
<dbReference type="GeneID" id="105042306"/>
<dbReference type="PANTHER" id="PTHR10868">
    <property type="entry name" value="SIGMA 1-TYPE OPIOID RECEPTOR-RELATED"/>
    <property type="match status" value="1"/>
</dbReference>
<dbReference type="PANTHER" id="PTHR10868:SF1">
    <property type="entry name" value="SIGMA NON-OPIOID INTRACELLULAR RECEPTOR 1"/>
    <property type="match status" value="1"/>
</dbReference>
<reference evidence="9 10" key="1">
    <citation type="submission" date="2025-04" db="UniProtKB">
        <authorList>
            <consortium name="RefSeq"/>
        </authorList>
    </citation>
    <scope>IDENTIFICATION</scope>
</reference>
<feature type="compositionally biased region" description="Basic and acidic residues" evidence="7">
    <location>
        <begin position="20"/>
        <end position="29"/>
    </location>
</feature>
<organism evidence="8 9">
    <name type="scientific">Elaeis guineensis var. tenera</name>
    <name type="common">Oil palm</name>
    <dbReference type="NCBI Taxonomy" id="51953"/>
    <lineage>
        <taxon>Eukaryota</taxon>
        <taxon>Viridiplantae</taxon>
        <taxon>Streptophyta</taxon>
        <taxon>Embryophyta</taxon>
        <taxon>Tracheophyta</taxon>
        <taxon>Spermatophyta</taxon>
        <taxon>Magnoliopsida</taxon>
        <taxon>Liliopsida</taxon>
        <taxon>Arecaceae</taxon>
        <taxon>Arecoideae</taxon>
        <taxon>Cocoseae</taxon>
        <taxon>Elaeidinae</taxon>
        <taxon>Elaeis</taxon>
    </lineage>
</organism>
<comment type="subcellular location">
    <subcellularLocation>
        <location evidence="1">Endoplasmic reticulum membrane</location>
    </subcellularLocation>
</comment>
<evidence type="ECO:0000313" key="8">
    <source>
        <dbReference type="Proteomes" id="UP000504607"/>
    </source>
</evidence>
<sequence>MKNVALTPTSASSSRARPATGRDRSEGRSDGCYFPSCRKDINCHCEICLASINATLDLIPSGSAIQQSSLTKFSATKSVPKRPLLLFDPDTPPATPESGSTITISMTPLIQSAVKSTPLKKAVLKKERSWVLGDRVLRILGGLCLLSVLDSGFPAVVLKDFSPKLTAEIVKQAAEESRGFLGARGGLKVLQQKIERVVGEKISDCSSDDSIWEFKQEGQLFFHWKCVIYKSIAEEVSVWGSPLRTSGLLPTGSNPRSLTLLSGRITEWSEGKLISTLRTSNSSSWSYRKWTLAALQLDADTWVLEYDRSALFEGSGLMSAACEVLRLQTSKLVKKLKHKPWTLLLPNAFPGSYYQRPEERHFAYPT</sequence>
<evidence type="ECO:0000256" key="4">
    <source>
        <dbReference type="ARBA" id="ARBA00022824"/>
    </source>
</evidence>
<dbReference type="GO" id="GO:0005789">
    <property type="term" value="C:endoplasmic reticulum membrane"/>
    <property type="evidence" value="ECO:0007669"/>
    <property type="project" value="UniProtKB-SubCell"/>
</dbReference>
<proteinExistence type="inferred from homology"/>
<feature type="compositionally biased region" description="Low complexity" evidence="7">
    <location>
        <begin position="7"/>
        <end position="19"/>
    </location>
</feature>
<keyword evidence="5" id="KW-1133">Transmembrane helix</keyword>
<evidence type="ECO:0000256" key="5">
    <source>
        <dbReference type="ARBA" id="ARBA00022989"/>
    </source>
</evidence>
<evidence type="ECO:0000256" key="2">
    <source>
        <dbReference type="ARBA" id="ARBA00007141"/>
    </source>
</evidence>
<evidence type="ECO:0000256" key="1">
    <source>
        <dbReference type="ARBA" id="ARBA00004586"/>
    </source>
</evidence>
<dbReference type="RefSeq" id="XP_010917758.1">
    <property type="nucleotide sequence ID" value="XM_010919456.3"/>
</dbReference>
<comment type="similarity">
    <text evidence="2">Belongs to the ERG2 family.</text>
</comment>
<dbReference type="Proteomes" id="UP000504607">
    <property type="component" value="Chromosome 3"/>
</dbReference>
<dbReference type="KEGG" id="egu:105042306"/>
<evidence type="ECO:0000256" key="6">
    <source>
        <dbReference type="ARBA" id="ARBA00023136"/>
    </source>
</evidence>
<feature type="region of interest" description="Disordered" evidence="7">
    <location>
        <begin position="1"/>
        <end position="29"/>
    </location>
</feature>
<keyword evidence="8" id="KW-1185">Reference proteome</keyword>
<dbReference type="InterPro" id="IPR006716">
    <property type="entry name" value="ERG2_sigma1_rcpt-like"/>
</dbReference>
<keyword evidence="4" id="KW-0256">Endoplasmic reticulum</keyword>
<dbReference type="AlphaFoldDB" id="A0A6I9QZ56"/>
<keyword evidence="3" id="KW-0812">Transmembrane</keyword>
<accession>A0A6I9QZ56</accession>
<evidence type="ECO:0000256" key="7">
    <source>
        <dbReference type="SAM" id="MobiDB-lite"/>
    </source>
</evidence>
<dbReference type="RefSeq" id="XP_029119553.1">
    <property type="nucleotide sequence ID" value="XM_029263720.1"/>
</dbReference>
<keyword evidence="6" id="KW-0472">Membrane</keyword>
<protein>
    <submittedName>
        <fullName evidence="9 10">Uncharacterized protein LOC105042306</fullName>
    </submittedName>
</protein>
<dbReference type="Pfam" id="PF04622">
    <property type="entry name" value="ERG2_Sigma1R"/>
    <property type="match status" value="1"/>
</dbReference>
<evidence type="ECO:0000313" key="9">
    <source>
        <dbReference type="RefSeq" id="XP_010917758.1"/>
    </source>
</evidence>
<name>A0A6I9QZ56_ELAGV</name>
<evidence type="ECO:0000256" key="3">
    <source>
        <dbReference type="ARBA" id="ARBA00022692"/>
    </source>
</evidence>
<evidence type="ECO:0000313" key="10">
    <source>
        <dbReference type="RefSeq" id="XP_029119553.1"/>
    </source>
</evidence>